<keyword evidence="2" id="KW-0732">Signal</keyword>
<keyword evidence="4" id="KW-1185">Reference proteome</keyword>
<feature type="chain" id="PRO_5020924114" evidence="2">
    <location>
        <begin position="26"/>
        <end position="117"/>
    </location>
</feature>
<organism evidence="3 4">
    <name type="scientific">Lichenibacterium ramalinae</name>
    <dbReference type="NCBI Taxonomy" id="2316527"/>
    <lineage>
        <taxon>Bacteria</taxon>
        <taxon>Pseudomonadati</taxon>
        <taxon>Pseudomonadota</taxon>
        <taxon>Alphaproteobacteria</taxon>
        <taxon>Hyphomicrobiales</taxon>
        <taxon>Lichenihabitantaceae</taxon>
        <taxon>Lichenibacterium</taxon>
    </lineage>
</organism>
<sequence>MQRIGVLALCATLAASTFLPVAASAEDAGAAPVARAAMAKPAPKPRRRKQAAPAQAAAPAADSYQLVPSRTGSALSRARQNSFGTPDADSAPSGGSRRIGVGLGGANGTSPGMAIGF</sequence>
<feature type="region of interest" description="Disordered" evidence="1">
    <location>
        <begin position="30"/>
        <end position="117"/>
    </location>
</feature>
<name>A0A4V1RI27_9HYPH</name>
<protein>
    <submittedName>
        <fullName evidence="3">Uncharacterized protein</fullName>
    </submittedName>
</protein>
<dbReference type="AlphaFoldDB" id="A0A4V1RI27"/>
<proteinExistence type="predicted"/>
<dbReference type="Proteomes" id="UP000289411">
    <property type="component" value="Unassembled WGS sequence"/>
</dbReference>
<dbReference type="EMBL" id="QYBC01000023">
    <property type="protein sequence ID" value="RYB02087.1"/>
    <property type="molecule type" value="Genomic_DNA"/>
</dbReference>
<feature type="signal peptide" evidence="2">
    <location>
        <begin position="1"/>
        <end position="25"/>
    </location>
</feature>
<evidence type="ECO:0000256" key="1">
    <source>
        <dbReference type="SAM" id="MobiDB-lite"/>
    </source>
</evidence>
<feature type="compositionally biased region" description="Low complexity" evidence="1">
    <location>
        <begin position="51"/>
        <end position="61"/>
    </location>
</feature>
<comment type="caution">
    <text evidence="3">The sequence shown here is derived from an EMBL/GenBank/DDBJ whole genome shotgun (WGS) entry which is preliminary data.</text>
</comment>
<gene>
    <name evidence="3" type="ORF">D3272_22425</name>
</gene>
<evidence type="ECO:0000313" key="3">
    <source>
        <dbReference type="EMBL" id="RYB02087.1"/>
    </source>
</evidence>
<feature type="compositionally biased region" description="Polar residues" evidence="1">
    <location>
        <begin position="66"/>
        <end position="84"/>
    </location>
</feature>
<evidence type="ECO:0000256" key="2">
    <source>
        <dbReference type="SAM" id="SignalP"/>
    </source>
</evidence>
<evidence type="ECO:0000313" key="4">
    <source>
        <dbReference type="Proteomes" id="UP000289411"/>
    </source>
</evidence>
<reference evidence="3 4" key="2">
    <citation type="submission" date="2019-02" db="EMBL/GenBank/DDBJ databases">
        <title>'Lichenibacterium ramalinii' gen. nov. sp. nov., 'Lichenibacterium minor' gen. nov. sp. nov.</title>
        <authorList>
            <person name="Pankratov T."/>
        </authorList>
    </citation>
    <scope>NUCLEOTIDE SEQUENCE [LARGE SCALE GENOMIC DNA]</scope>
    <source>
        <strain evidence="3 4">RmlP001</strain>
    </source>
</reference>
<reference evidence="3 4" key="1">
    <citation type="submission" date="2018-09" db="EMBL/GenBank/DDBJ databases">
        <authorList>
            <person name="Grouzdev D.S."/>
            <person name="Krutkina M.S."/>
        </authorList>
    </citation>
    <scope>NUCLEOTIDE SEQUENCE [LARGE SCALE GENOMIC DNA]</scope>
    <source>
        <strain evidence="3 4">RmlP001</strain>
    </source>
</reference>
<accession>A0A4V1RI27</accession>
<dbReference type="RefSeq" id="WP_129221454.1">
    <property type="nucleotide sequence ID" value="NZ_QYBC01000023.1"/>
</dbReference>
<feature type="compositionally biased region" description="Low complexity" evidence="1">
    <location>
        <begin position="30"/>
        <end position="41"/>
    </location>
</feature>